<dbReference type="AlphaFoldDB" id="A0A848DHR3"/>
<protein>
    <submittedName>
        <fullName evidence="2">Extradiol ring-cleavage dioxygenase</fullName>
    </submittedName>
</protein>
<dbReference type="GO" id="GO:0051213">
    <property type="term" value="F:dioxygenase activity"/>
    <property type="evidence" value="ECO:0007669"/>
    <property type="project" value="UniProtKB-KW"/>
</dbReference>
<comment type="caution">
    <text evidence="2">The sequence shown here is derived from an EMBL/GenBank/DDBJ whole genome shotgun (WGS) entry which is preliminary data.</text>
</comment>
<name>A0A848DHR3_9PSEU</name>
<gene>
    <name evidence="2" type="ORF">HF519_11110</name>
</gene>
<dbReference type="InterPro" id="IPR011986">
    <property type="entry name" value="Xdiol_dOase_LigA"/>
</dbReference>
<organism evidence="2 3">
    <name type="scientific">Pseudonocardia bannensis</name>
    <dbReference type="NCBI Taxonomy" id="630973"/>
    <lineage>
        <taxon>Bacteria</taxon>
        <taxon>Bacillati</taxon>
        <taxon>Actinomycetota</taxon>
        <taxon>Actinomycetes</taxon>
        <taxon>Pseudonocardiales</taxon>
        <taxon>Pseudonocardiaceae</taxon>
        <taxon>Pseudonocardia</taxon>
    </lineage>
</organism>
<sequence>MSQTMLEKVLYDLSVDRSAKKAFRDDPRALLAGYRLTAEEIELICDFDLHALRERGVNPMLLMGYWQLARQDMTSYLRRIAGPRDMEGKA</sequence>
<accession>A0A848DHR3</accession>
<feature type="domain" description="Extradiol ring-cleavage dioxygenase LigAB LigA subunit" evidence="1">
    <location>
        <begin position="6"/>
        <end position="73"/>
    </location>
</feature>
<evidence type="ECO:0000313" key="2">
    <source>
        <dbReference type="EMBL" id="NMH92106.1"/>
    </source>
</evidence>
<proteinExistence type="predicted"/>
<dbReference type="EMBL" id="JAAXKZ010000031">
    <property type="protein sequence ID" value="NMH92106.1"/>
    <property type="molecule type" value="Genomic_DNA"/>
</dbReference>
<dbReference type="Proteomes" id="UP000586918">
    <property type="component" value="Unassembled WGS sequence"/>
</dbReference>
<keyword evidence="2" id="KW-0560">Oxidoreductase</keyword>
<evidence type="ECO:0000259" key="1">
    <source>
        <dbReference type="Pfam" id="PF07746"/>
    </source>
</evidence>
<dbReference type="RefSeq" id="WP_169412824.1">
    <property type="nucleotide sequence ID" value="NZ_JAAXKZ010000031.1"/>
</dbReference>
<reference evidence="2 3" key="1">
    <citation type="submission" date="2020-04" db="EMBL/GenBank/DDBJ databases">
        <authorList>
            <person name="Klaysubun C."/>
            <person name="Duangmal K."/>
            <person name="Lipun K."/>
        </authorList>
    </citation>
    <scope>NUCLEOTIDE SEQUENCE [LARGE SCALE GENOMIC DNA]</scope>
    <source>
        <strain evidence="2 3">DSM 45300</strain>
    </source>
</reference>
<dbReference type="Pfam" id="PF07746">
    <property type="entry name" value="LigA"/>
    <property type="match status" value="1"/>
</dbReference>
<keyword evidence="3" id="KW-1185">Reference proteome</keyword>
<dbReference type="InterPro" id="IPR036622">
    <property type="entry name" value="LigA_sf"/>
</dbReference>
<dbReference type="Gene3D" id="1.10.700.10">
    <property type="entry name" value="Dioxygenase LigAB, LigA subunit"/>
    <property type="match status" value="1"/>
</dbReference>
<dbReference type="SUPFAM" id="SSF48076">
    <property type="entry name" value="LigA subunit of an aromatic-ring-opening dioxygenase LigAB"/>
    <property type="match status" value="1"/>
</dbReference>
<keyword evidence="2" id="KW-0223">Dioxygenase</keyword>
<evidence type="ECO:0000313" key="3">
    <source>
        <dbReference type="Proteomes" id="UP000586918"/>
    </source>
</evidence>